<gene>
    <name evidence="1" type="ORF">CON71_34665</name>
</gene>
<evidence type="ECO:0008006" key="3">
    <source>
        <dbReference type="Google" id="ProtNLM"/>
    </source>
</evidence>
<dbReference type="Proteomes" id="UP000220702">
    <property type="component" value="Unassembled WGS sequence"/>
</dbReference>
<dbReference type="Gene3D" id="2.60.120.40">
    <property type="match status" value="1"/>
</dbReference>
<evidence type="ECO:0000313" key="2">
    <source>
        <dbReference type="Proteomes" id="UP000220702"/>
    </source>
</evidence>
<comment type="caution">
    <text evidence="1">The sequence shown here is derived from an EMBL/GenBank/DDBJ whole genome shotgun (WGS) entry which is preliminary data.</text>
</comment>
<organism evidence="1 2">
    <name type="scientific">Bacillus thuringiensis</name>
    <dbReference type="NCBI Taxonomy" id="1428"/>
    <lineage>
        <taxon>Bacteria</taxon>
        <taxon>Bacillati</taxon>
        <taxon>Bacillota</taxon>
        <taxon>Bacilli</taxon>
        <taxon>Bacillales</taxon>
        <taxon>Bacillaceae</taxon>
        <taxon>Bacillus</taxon>
        <taxon>Bacillus cereus group</taxon>
    </lineage>
</organism>
<accession>A0A9X6Y723</accession>
<name>A0A9X6Y723_BACTU</name>
<dbReference type="AlphaFoldDB" id="A0A9X6Y723"/>
<protein>
    <recommendedName>
        <fullName evidence="3">BclA C-terminal domain-containing protein</fullName>
    </recommendedName>
</protein>
<reference evidence="1 2" key="1">
    <citation type="submission" date="2017-09" db="EMBL/GenBank/DDBJ databases">
        <title>Large-scale bioinformatics analysis of Bacillus genomes uncovers conserved roles of natural products in bacterial physiology.</title>
        <authorList>
            <consortium name="Agbiome Team Llc"/>
            <person name="Bleich R.M."/>
            <person name="Grubbs K.J."/>
            <person name="Santa Maria K.C."/>
            <person name="Allen S.E."/>
            <person name="Farag S."/>
            <person name="Shank E.A."/>
            <person name="Bowers A."/>
        </authorList>
    </citation>
    <scope>NUCLEOTIDE SEQUENCE [LARGE SCALE GENOMIC DNA]</scope>
    <source>
        <strain evidence="1 2">AFS089089</strain>
    </source>
</reference>
<dbReference type="EMBL" id="NVNL01000196">
    <property type="protein sequence ID" value="PEA85640.1"/>
    <property type="molecule type" value="Genomic_DNA"/>
</dbReference>
<proteinExistence type="predicted"/>
<evidence type="ECO:0000313" key="1">
    <source>
        <dbReference type="EMBL" id="PEA85640.1"/>
    </source>
</evidence>
<sequence>MNPATVQVADGNAVPLTFNSVINGTAISHTPGSTNITLAPNQTYYAFYEASSNLGFADQGTAILQLELNGSLLNGSQSEVNLSQTATNFPPDFTRLSLSSGAVFNTGAGTNTLTLVNASGHAIDVEGANINIIKLQ</sequence>
<dbReference type="InterPro" id="IPR008983">
    <property type="entry name" value="Tumour_necrosis_fac-like_dom"/>
</dbReference>